<evidence type="ECO:0000259" key="2">
    <source>
        <dbReference type="PROSITE" id="PS50011"/>
    </source>
</evidence>
<proteinExistence type="predicted"/>
<dbReference type="PROSITE" id="PS50011">
    <property type="entry name" value="PROTEIN_KINASE_DOM"/>
    <property type="match status" value="1"/>
</dbReference>
<dbReference type="Proteomes" id="UP001212152">
    <property type="component" value="Unassembled WGS sequence"/>
</dbReference>
<gene>
    <name evidence="3" type="ORF">HDU87_006671</name>
</gene>
<organism evidence="3 4">
    <name type="scientific">Geranomyces variabilis</name>
    <dbReference type="NCBI Taxonomy" id="109894"/>
    <lineage>
        <taxon>Eukaryota</taxon>
        <taxon>Fungi</taxon>
        <taxon>Fungi incertae sedis</taxon>
        <taxon>Chytridiomycota</taxon>
        <taxon>Chytridiomycota incertae sedis</taxon>
        <taxon>Chytridiomycetes</taxon>
        <taxon>Spizellomycetales</taxon>
        <taxon>Powellomycetaceae</taxon>
        <taxon>Geranomyces</taxon>
    </lineage>
</organism>
<dbReference type="AlphaFoldDB" id="A0AAD5THA5"/>
<comment type="caution">
    <text evidence="3">The sequence shown here is derived from an EMBL/GenBank/DDBJ whole genome shotgun (WGS) entry which is preliminary data.</text>
</comment>
<evidence type="ECO:0000256" key="1">
    <source>
        <dbReference type="SAM" id="MobiDB-lite"/>
    </source>
</evidence>
<feature type="region of interest" description="Disordered" evidence="1">
    <location>
        <begin position="393"/>
        <end position="437"/>
    </location>
</feature>
<dbReference type="Gene3D" id="1.10.510.10">
    <property type="entry name" value="Transferase(Phosphotransferase) domain 1"/>
    <property type="match status" value="1"/>
</dbReference>
<dbReference type="GO" id="GO:0004672">
    <property type="term" value="F:protein kinase activity"/>
    <property type="evidence" value="ECO:0007669"/>
    <property type="project" value="InterPro"/>
</dbReference>
<dbReference type="InterPro" id="IPR011009">
    <property type="entry name" value="Kinase-like_dom_sf"/>
</dbReference>
<dbReference type="Pfam" id="PF00069">
    <property type="entry name" value="Pkinase"/>
    <property type="match status" value="1"/>
</dbReference>
<protein>
    <recommendedName>
        <fullName evidence="2">Protein kinase domain-containing protein</fullName>
    </recommendedName>
</protein>
<dbReference type="GO" id="GO:0005524">
    <property type="term" value="F:ATP binding"/>
    <property type="evidence" value="ECO:0007669"/>
    <property type="project" value="InterPro"/>
</dbReference>
<evidence type="ECO:0000313" key="4">
    <source>
        <dbReference type="Proteomes" id="UP001212152"/>
    </source>
</evidence>
<sequence length="645" mass="70287">MTVSLARRTSERQLPVQVWFDATDVSTATTVPEHCELTAQSTYTVITLHGTVEPRAATGAELRAFVFQVLQNFLPAPYSSGWEPGPAKLPLTIHLGRNPYLARGLNVSDTATLDKSLYRVGAEKPRYTFVVDLRNSGDVDIRGLMSCTYDIANSVCKTTNSTNSAVGQRPAEVLVWQGFQAAVNAHQSPTQTPPHRTRFTTVLPHWRRVCGSESEVENLLDSEQFELFNQVSRGLKAEVSARAMVLKPVIGQPDRIMHTVDSLLIPIEVKPASVLRGDTDLVAMSQHAFQQLTALPDHRWSELSAQDRAVWTEVVNGNCAAKTIIQALGYACANRRKYAIITTLNAWWFLERPEDKVDSVRIAGPFSSEDFSPTIAQCLDYVLSLALRRPACPSPSESRTASPALPKKQTKTPRAGNVATQKGGGQTGARRSTRATGGLGKFRVAQSQEQPLDLPARVVKANGQFQEFTELDVLPALRQISSSTHSTVSEATLPGMADNGDMLTIAMKTIDRSKADNDIMEQLCNEVITYDYLQDLQGTTIPTLHAYGCFQGGQFPMIGTEFIRGQRLSSANVGSVVDNVKAAYDSLHSAGVLHGDVADRNILVTGDVNRPIVLVDFGLSKELTSAGRTSEREAVKNLLATLIAG</sequence>
<feature type="domain" description="Protein kinase" evidence="2">
    <location>
        <begin position="428"/>
        <end position="645"/>
    </location>
</feature>
<keyword evidence="4" id="KW-1185">Reference proteome</keyword>
<name>A0AAD5THA5_9FUNG</name>
<dbReference type="SUPFAM" id="SSF56112">
    <property type="entry name" value="Protein kinase-like (PK-like)"/>
    <property type="match status" value="1"/>
</dbReference>
<accession>A0AAD5THA5</accession>
<dbReference type="InterPro" id="IPR052396">
    <property type="entry name" value="Meiotic_Drive_Suppr_Kinase"/>
</dbReference>
<dbReference type="EMBL" id="JADGJQ010000059">
    <property type="protein sequence ID" value="KAJ3174879.1"/>
    <property type="molecule type" value="Genomic_DNA"/>
</dbReference>
<dbReference type="PANTHER" id="PTHR37171:SF1">
    <property type="entry name" value="SERINE_THREONINE-PROTEIN KINASE YRZF-RELATED"/>
    <property type="match status" value="1"/>
</dbReference>
<dbReference type="PANTHER" id="PTHR37171">
    <property type="entry name" value="SERINE/THREONINE-PROTEIN KINASE YRZF-RELATED"/>
    <property type="match status" value="1"/>
</dbReference>
<evidence type="ECO:0000313" key="3">
    <source>
        <dbReference type="EMBL" id="KAJ3174879.1"/>
    </source>
</evidence>
<dbReference type="InterPro" id="IPR000719">
    <property type="entry name" value="Prot_kinase_dom"/>
</dbReference>
<reference evidence="3" key="1">
    <citation type="submission" date="2020-05" db="EMBL/GenBank/DDBJ databases">
        <title>Phylogenomic resolution of chytrid fungi.</title>
        <authorList>
            <person name="Stajich J.E."/>
            <person name="Amses K."/>
            <person name="Simmons R."/>
            <person name="Seto K."/>
            <person name="Myers J."/>
            <person name="Bonds A."/>
            <person name="Quandt C.A."/>
            <person name="Barry K."/>
            <person name="Liu P."/>
            <person name="Grigoriev I."/>
            <person name="Longcore J.E."/>
            <person name="James T.Y."/>
        </authorList>
    </citation>
    <scope>NUCLEOTIDE SEQUENCE</scope>
    <source>
        <strain evidence="3">JEL0379</strain>
    </source>
</reference>